<comment type="caution">
    <text evidence="9">The sequence shown here is derived from an EMBL/GenBank/DDBJ whole genome shotgun (WGS) entry which is preliminary data.</text>
</comment>
<protein>
    <submittedName>
        <fullName evidence="9">Glutathione transport system permease protein GsiD</fullName>
    </submittedName>
</protein>
<keyword evidence="3" id="KW-1003">Cell membrane</keyword>
<dbReference type="AlphaFoldDB" id="S0G7Z8"/>
<evidence type="ECO:0000313" key="9">
    <source>
        <dbReference type="EMBL" id="EMS81326.1"/>
    </source>
</evidence>
<name>S0G7Z8_9BACT</name>
<dbReference type="PROSITE" id="PS50928">
    <property type="entry name" value="ABC_TM1"/>
    <property type="match status" value="1"/>
</dbReference>
<evidence type="ECO:0000256" key="4">
    <source>
        <dbReference type="ARBA" id="ARBA00022692"/>
    </source>
</evidence>
<gene>
    <name evidence="9" type="primary">gsiD</name>
    <name evidence="9" type="ORF">Dpo_1c04670</name>
</gene>
<feature type="transmembrane region" description="Helical" evidence="7">
    <location>
        <begin position="35"/>
        <end position="60"/>
    </location>
</feature>
<evidence type="ECO:0000313" key="10">
    <source>
        <dbReference type="Proteomes" id="UP000014216"/>
    </source>
</evidence>
<reference evidence="9 10" key="1">
    <citation type="journal article" date="2013" name="Genome Announc.">
        <title>Draft Genome Sequence of Desulfotignum phosphitoxidans DSM 13687 Strain FiPS-3.</title>
        <authorList>
            <person name="Poehlein A."/>
            <person name="Daniel R."/>
            <person name="Simeonova D.D."/>
        </authorList>
    </citation>
    <scope>NUCLEOTIDE SEQUENCE [LARGE SCALE GENOMIC DNA]</scope>
    <source>
        <strain evidence="9 10">DSM 13687</strain>
    </source>
</reference>
<dbReference type="PANTHER" id="PTHR43386:SF1">
    <property type="entry name" value="D,D-DIPEPTIDE TRANSPORT SYSTEM PERMEASE PROTEIN DDPC-RELATED"/>
    <property type="match status" value="1"/>
</dbReference>
<evidence type="ECO:0000256" key="5">
    <source>
        <dbReference type="ARBA" id="ARBA00022989"/>
    </source>
</evidence>
<feature type="domain" description="ABC transmembrane type-1" evidence="8">
    <location>
        <begin position="35"/>
        <end position="220"/>
    </location>
</feature>
<proteinExistence type="inferred from homology"/>
<feature type="transmembrane region" description="Helical" evidence="7">
    <location>
        <begin position="151"/>
        <end position="175"/>
    </location>
</feature>
<evidence type="ECO:0000259" key="8">
    <source>
        <dbReference type="PROSITE" id="PS50928"/>
    </source>
</evidence>
<dbReference type="RefSeq" id="WP_006964040.1">
    <property type="nucleotide sequence ID" value="NZ_APJX01000001.1"/>
</dbReference>
<feature type="transmembrane region" description="Helical" evidence="7">
    <location>
        <begin position="195"/>
        <end position="220"/>
    </location>
</feature>
<dbReference type="Pfam" id="PF00528">
    <property type="entry name" value="BPD_transp_1"/>
    <property type="match status" value="1"/>
</dbReference>
<dbReference type="SUPFAM" id="SSF161098">
    <property type="entry name" value="MetI-like"/>
    <property type="match status" value="1"/>
</dbReference>
<keyword evidence="4 7" id="KW-0812">Transmembrane</keyword>
<dbReference type="PANTHER" id="PTHR43386">
    <property type="entry name" value="OLIGOPEPTIDE TRANSPORT SYSTEM PERMEASE PROTEIN APPC"/>
    <property type="match status" value="1"/>
</dbReference>
<dbReference type="Proteomes" id="UP000014216">
    <property type="component" value="Unassembled WGS sequence"/>
</dbReference>
<evidence type="ECO:0000256" key="1">
    <source>
        <dbReference type="ARBA" id="ARBA00004651"/>
    </source>
</evidence>
<dbReference type="EMBL" id="APJX01000001">
    <property type="protein sequence ID" value="EMS81326.1"/>
    <property type="molecule type" value="Genomic_DNA"/>
</dbReference>
<organism evidence="9 10">
    <name type="scientific">Desulfotignum phosphitoxidans DSM 13687</name>
    <dbReference type="NCBI Taxonomy" id="1286635"/>
    <lineage>
        <taxon>Bacteria</taxon>
        <taxon>Pseudomonadati</taxon>
        <taxon>Thermodesulfobacteriota</taxon>
        <taxon>Desulfobacteria</taxon>
        <taxon>Desulfobacterales</taxon>
        <taxon>Desulfobacteraceae</taxon>
        <taxon>Desulfotignum</taxon>
    </lineage>
</organism>
<dbReference type="Gene3D" id="1.10.3720.10">
    <property type="entry name" value="MetI-like"/>
    <property type="match status" value="1"/>
</dbReference>
<keyword evidence="5 7" id="KW-1133">Transmembrane helix</keyword>
<evidence type="ECO:0000256" key="3">
    <source>
        <dbReference type="ARBA" id="ARBA00022475"/>
    </source>
</evidence>
<dbReference type="GO" id="GO:0055085">
    <property type="term" value="P:transmembrane transport"/>
    <property type="evidence" value="ECO:0007669"/>
    <property type="project" value="InterPro"/>
</dbReference>
<dbReference type="InterPro" id="IPR000515">
    <property type="entry name" value="MetI-like"/>
</dbReference>
<keyword evidence="6 7" id="KW-0472">Membrane</keyword>
<dbReference type="OrthoDB" id="9783218at2"/>
<evidence type="ECO:0000256" key="6">
    <source>
        <dbReference type="ARBA" id="ARBA00023136"/>
    </source>
</evidence>
<evidence type="ECO:0000256" key="2">
    <source>
        <dbReference type="ARBA" id="ARBA00022448"/>
    </source>
</evidence>
<sequence length="236" mass="25620">MTKRLAKPSLSHPFGNDSLGRCLFSRVIAGARYSLGSGLIVVVVSSVVGVCIGLFSGYFGGLIDELFMRVTDVFFAFPDIVLAMALAGIMGPGTTTMIFALSTTTWMRYARVVRAIALKTKQRDYVKAAKLFQVSGIRIIFHHILPPAIPAVWAMITLGMAKAILAVSALGFLGFGVSPPSPEWGTLLLDGKDYILSAPHMAFFPGMVIFVTVFTLNILGDRLAQSRLFMTERYDS</sequence>
<feature type="transmembrane region" description="Helical" evidence="7">
    <location>
        <begin position="80"/>
        <end position="101"/>
    </location>
</feature>
<evidence type="ECO:0000256" key="7">
    <source>
        <dbReference type="RuleBase" id="RU363032"/>
    </source>
</evidence>
<accession>S0G7Z8</accession>
<dbReference type="InterPro" id="IPR035906">
    <property type="entry name" value="MetI-like_sf"/>
</dbReference>
<keyword evidence="10" id="KW-1185">Reference proteome</keyword>
<comment type="similarity">
    <text evidence="7">Belongs to the binding-protein-dependent transport system permease family.</text>
</comment>
<comment type="subcellular location">
    <subcellularLocation>
        <location evidence="1 7">Cell membrane</location>
        <topology evidence="1 7">Multi-pass membrane protein</topology>
    </subcellularLocation>
</comment>
<dbReference type="InterPro" id="IPR050366">
    <property type="entry name" value="BP-dependent_transpt_permease"/>
</dbReference>
<dbReference type="GO" id="GO:0005886">
    <property type="term" value="C:plasma membrane"/>
    <property type="evidence" value="ECO:0007669"/>
    <property type="project" value="UniProtKB-SubCell"/>
</dbReference>
<dbReference type="CDD" id="cd06261">
    <property type="entry name" value="TM_PBP2"/>
    <property type="match status" value="1"/>
</dbReference>
<keyword evidence="2 7" id="KW-0813">Transport</keyword>